<dbReference type="Pfam" id="PF13952">
    <property type="entry name" value="DUF4216"/>
    <property type="match status" value="1"/>
</dbReference>
<evidence type="ECO:0000259" key="3">
    <source>
        <dbReference type="Pfam" id="PF13963"/>
    </source>
</evidence>
<reference evidence="4" key="1">
    <citation type="journal article" date="2017" name="Nature">
        <title>The genome of Chenopodium quinoa.</title>
        <authorList>
            <person name="Jarvis D.E."/>
            <person name="Ho Y.S."/>
            <person name="Lightfoot D.J."/>
            <person name="Schmoeckel S.M."/>
            <person name="Li B."/>
            <person name="Borm T.J.A."/>
            <person name="Ohyanagi H."/>
            <person name="Mineta K."/>
            <person name="Michell C.T."/>
            <person name="Saber N."/>
            <person name="Kharbatia N.M."/>
            <person name="Rupper R.R."/>
            <person name="Sharp A.R."/>
            <person name="Dally N."/>
            <person name="Boughton B.A."/>
            <person name="Woo Y.H."/>
            <person name="Gao G."/>
            <person name="Schijlen E.G.W.M."/>
            <person name="Guo X."/>
            <person name="Momin A.A."/>
            <person name="Negrao S."/>
            <person name="Al-Babili S."/>
            <person name="Gehring C."/>
            <person name="Roessner U."/>
            <person name="Jung C."/>
            <person name="Murphy K."/>
            <person name="Arold S.T."/>
            <person name="Gojobori T."/>
            <person name="van der Linden C.G."/>
            <person name="van Loo E.N."/>
            <person name="Jellen E.N."/>
            <person name="Maughan P.J."/>
            <person name="Tester M."/>
        </authorList>
    </citation>
    <scope>NUCLEOTIDE SEQUENCE [LARGE SCALE GENOMIC DNA]</scope>
    <source>
        <strain evidence="4">cv. PI 614886</strain>
    </source>
</reference>
<reference evidence="4" key="2">
    <citation type="submission" date="2021-03" db="UniProtKB">
        <authorList>
            <consortium name="EnsemblPlants"/>
        </authorList>
    </citation>
    <scope>IDENTIFICATION</scope>
</reference>
<name>A0A803MGC2_CHEQI</name>
<dbReference type="EnsemblPlants" id="AUR62029024-RA">
    <property type="protein sequence ID" value="AUR62029024-RA:cds"/>
    <property type="gene ID" value="AUR62029024"/>
</dbReference>
<dbReference type="AlphaFoldDB" id="A0A803MGC2"/>
<evidence type="ECO:0000259" key="2">
    <source>
        <dbReference type="Pfam" id="PF13960"/>
    </source>
</evidence>
<evidence type="ECO:0000313" key="4">
    <source>
        <dbReference type="EnsemblPlants" id="AUR62029024-RA:cds"/>
    </source>
</evidence>
<dbReference type="PANTHER" id="PTHR48258:SF8">
    <property type="entry name" value="DUF4216 DOMAIN-CONTAINING PROTEIN"/>
    <property type="match status" value="1"/>
</dbReference>
<dbReference type="PANTHER" id="PTHR48258">
    <property type="entry name" value="DUF4218 DOMAIN-CONTAINING PROTEIN-RELATED"/>
    <property type="match status" value="1"/>
</dbReference>
<evidence type="ECO:0008006" key="6">
    <source>
        <dbReference type="Google" id="ProtNLM"/>
    </source>
</evidence>
<organism evidence="4 5">
    <name type="scientific">Chenopodium quinoa</name>
    <name type="common">Quinoa</name>
    <dbReference type="NCBI Taxonomy" id="63459"/>
    <lineage>
        <taxon>Eukaryota</taxon>
        <taxon>Viridiplantae</taxon>
        <taxon>Streptophyta</taxon>
        <taxon>Embryophyta</taxon>
        <taxon>Tracheophyta</taxon>
        <taxon>Spermatophyta</taxon>
        <taxon>Magnoliopsida</taxon>
        <taxon>eudicotyledons</taxon>
        <taxon>Gunneridae</taxon>
        <taxon>Pentapetalae</taxon>
        <taxon>Caryophyllales</taxon>
        <taxon>Chenopodiaceae</taxon>
        <taxon>Chenopodioideae</taxon>
        <taxon>Atripliceae</taxon>
        <taxon>Chenopodium</taxon>
    </lineage>
</organism>
<evidence type="ECO:0000313" key="5">
    <source>
        <dbReference type="Proteomes" id="UP000596660"/>
    </source>
</evidence>
<sequence>MDQNWMNYPRSSEDFKVALNIFRDDYFAKDAIGDQIFCPCKTCSRRFCHSRDDIYDHLIVNGFVKGFKEWVLQREGYSSTNNDRQTMHEVNNQSTNDDIDGLLHDTFRDVGEGLNRDHEVESEPNEEARNFFHLVEEGKKELYPGCTDLMNELENFENDFEKKSKGGGGKGKTRDHDKARLDLLDLGIKPHLHPYPSEDGSHMLFPPAPYSMSNAKKDLFLKALKETKLPYGYASNIGRCVHVKERNFSGYKTHDAHVILHHLLQVAVRKTLPKNVAVPLTRLGNFFHGKLKSYVRNRSNPEGSIAEGYMMEEFLTIISRYLREGVNTRLDRRCARNFSLNQHDDELSLFPKVGHPIGGKRKRKGKGFTLDFQSLKNAHRYIVFNCDNAIVETYINDIDEFGLTYVNFKKKCSKDNPFVLASQVHQVYYSQDPLEKDIQYVMKRVPRDLFDFEEALNEETYWEEPINSSSNNMPSFDANHIHVGAGGGEVRAVNINDLSDSEDVNNLEDDIDYDNTYWDWMDATVDIPAH</sequence>
<dbReference type="InterPro" id="IPR025452">
    <property type="entry name" value="DUF4218"/>
</dbReference>
<dbReference type="Gramene" id="AUR62029024-RA">
    <property type="protein sequence ID" value="AUR62029024-RA:cds"/>
    <property type="gene ID" value="AUR62029024"/>
</dbReference>
<feature type="domain" description="DUF4218" evidence="2">
    <location>
        <begin position="290"/>
        <end position="333"/>
    </location>
</feature>
<dbReference type="InterPro" id="IPR025312">
    <property type="entry name" value="DUF4216"/>
</dbReference>
<feature type="domain" description="DUF4216" evidence="1">
    <location>
        <begin position="379"/>
        <end position="436"/>
    </location>
</feature>
<dbReference type="Pfam" id="PF13963">
    <property type="entry name" value="Transpos_assoc"/>
    <property type="match status" value="1"/>
</dbReference>
<protein>
    <recommendedName>
        <fullName evidence="6">Transposase-associated domain-containing protein</fullName>
    </recommendedName>
</protein>
<accession>A0A803MGC2</accession>
<feature type="domain" description="Transposase-associated" evidence="3">
    <location>
        <begin position="4"/>
        <end position="73"/>
    </location>
</feature>
<evidence type="ECO:0000259" key="1">
    <source>
        <dbReference type="Pfam" id="PF13952"/>
    </source>
</evidence>
<dbReference type="Proteomes" id="UP000596660">
    <property type="component" value="Unplaced"/>
</dbReference>
<dbReference type="InterPro" id="IPR029480">
    <property type="entry name" value="Transpos_assoc"/>
</dbReference>
<keyword evidence="5" id="KW-1185">Reference proteome</keyword>
<dbReference type="Pfam" id="PF13960">
    <property type="entry name" value="DUF4218"/>
    <property type="match status" value="1"/>
</dbReference>
<proteinExistence type="predicted"/>